<dbReference type="InterPro" id="IPR036388">
    <property type="entry name" value="WH-like_DNA-bd_sf"/>
</dbReference>
<dbReference type="Gene3D" id="1.10.10.10">
    <property type="entry name" value="Winged helix-like DNA-binding domain superfamily/Winged helix DNA-binding domain"/>
    <property type="match status" value="1"/>
</dbReference>
<evidence type="ECO:0000313" key="3">
    <source>
        <dbReference type="EMBL" id="XCG64092.1"/>
    </source>
</evidence>
<reference evidence="3" key="1">
    <citation type="submission" date="2024-05" db="EMBL/GenBank/DDBJ databases">
        <authorList>
            <person name="Cai S.Y."/>
            <person name="Jin L.M."/>
            <person name="Li H.R."/>
        </authorList>
    </citation>
    <scope>NUCLEOTIDE SEQUENCE</scope>
    <source>
        <strain evidence="3">A5-74</strain>
    </source>
</reference>
<dbReference type="AlphaFoldDB" id="A0AAU8DR13"/>
<dbReference type="EMBL" id="CP159218">
    <property type="protein sequence ID" value="XCG64092.1"/>
    <property type="molecule type" value="Genomic_DNA"/>
</dbReference>
<feature type="domain" description="Transcription regulator PadR N-terminal" evidence="2">
    <location>
        <begin position="134"/>
        <end position="201"/>
    </location>
</feature>
<feature type="region of interest" description="Disordered" evidence="1">
    <location>
        <begin position="275"/>
        <end position="315"/>
    </location>
</feature>
<dbReference type="InterPro" id="IPR005149">
    <property type="entry name" value="Tscrpt_reg_PadR_N"/>
</dbReference>
<feature type="compositionally biased region" description="Gly residues" evidence="1">
    <location>
        <begin position="110"/>
        <end position="120"/>
    </location>
</feature>
<gene>
    <name evidence="3" type="ORF">ABLG96_01730</name>
</gene>
<evidence type="ECO:0000259" key="2">
    <source>
        <dbReference type="Pfam" id="PF03551"/>
    </source>
</evidence>
<sequence>MSEWMQGRRQGFDPAELPQMIKQFLSENGFGGDRAARTDEPGVPGDAGERGHRRRPPSDGPFGAWADDDRGPRGGGHRGGPRGGGPRGGRGRGPFGQGFGRDFGPQFAGLFGGPGGGWPGRGPRRGRGEVRLAVLALLAEEPRHGYQMIQEIETRSGGSWKPSPGSVYPTLQQLEDEALIRAEDVDGRRVFKLTDEGSAYVATKSEEIAQLWASVAPEPAEGGDHLGELIFGVATAFFHVCTTGTATQRDQAREILARTRADLYKVLGEDGATAATGELPDAAEGHDGAGDGAHDGAEDGAHDGAVSHDETKDER</sequence>
<dbReference type="PANTHER" id="PTHR43252">
    <property type="entry name" value="TRANSCRIPTIONAL REGULATOR YQJI"/>
    <property type="match status" value="1"/>
</dbReference>
<feature type="compositionally biased region" description="Gly residues" evidence="1">
    <location>
        <begin position="81"/>
        <end position="101"/>
    </location>
</feature>
<organism evidence="3">
    <name type="scientific">Nakamurella sp. A5-74</name>
    <dbReference type="NCBI Taxonomy" id="3158264"/>
    <lineage>
        <taxon>Bacteria</taxon>
        <taxon>Bacillati</taxon>
        <taxon>Actinomycetota</taxon>
        <taxon>Actinomycetes</taxon>
        <taxon>Nakamurellales</taxon>
        <taxon>Nakamurellaceae</taxon>
        <taxon>Nakamurella</taxon>
    </lineage>
</organism>
<name>A0AAU8DR13_9ACTN</name>
<dbReference type="PANTHER" id="PTHR43252:SF2">
    <property type="entry name" value="TRANSCRIPTION REGULATOR, PADR-LIKE FAMILY"/>
    <property type="match status" value="1"/>
</dbReference>
<dbReference type="RefSeq" id="WP_353649706.1">
    <property type="nucleotide sequence ID" value="NZ_CP159218.1"/>
</dbReference>
<dbReference type="Pfam" id="PF03551">
    <property type="entry name" value="PadR"/>
    <property type="match status" value="1"/>
</dbReference>
<evidence type="ECO:0000256" key="1">
    <source>
        <dbReference type="SAM" id="MobiDB-lite"/>
    </source>
</evidence>
<feature type="region of interest" description="Disordered" evidence="1">
    <location>
        <begin position="1"/>
        <end position="125"/>
    </location>
</feature>
<feature type="compositionally biased region" description="Basic and acidic residues" evidence="1">
    <location>
        <begin position="283"/>
        <end position="315"/>
    </location>
</feature>
<dbReference type="SUPFAM" id="SSF46785">
    <property type="entry name" value="Winged helix' DNA-binding domain"/>
    <property type="match status" value="1"/>
</dbReference>
<protein>
    <submittedName>
        <fullName evidence="3">PadR family transcriptional regulator</fullName>
    </submittedName>
</protein>
<dbReference type="InterPro" id="IPR036390">
    <property type="entry name" value="WH_DNA-bd_sf"/>
</dbReference>
<accession>A0AAU8DR13</accession>
<proteinExistence type="predicted"/>